<dbReference type="InterPro" id="IPR050410">
    <property type="entry name" value="CCR4/nocturin_mRNA_transcr"/>
</dbReference>
<feature type="region of interest" description="Disordered" evidence="1">
    <location>
        <begin position="365"/>
        <end position="388"/>
    </location>
</feature>
<proteinExistence type="predicted"/>
<feature type="domain" description="Endonuclease/exonuclease/phosphatase" evidence="2">
    <location>
        <begin position="38"/>
        <end position="405"/>
    </location>
</feature>
<evidence type="ECO:0000256" key="1">
    <source>
        <dbReference type="SAM" id="MobiDB-lite"/>
    </source>
</evidence>
<feature type="non-terminal residue" evidence="3">
    <location>
        <position position="1"/>
    </location>
</feature>
<dbReference type="GO" id="GO:0000175">
    <property type="term" value="F:3'-5'-RNA exonuclease activity"/>
    <property type="evidence" value="ECO:0007669"/>
    <property type="project" value="TreeGrafter"/>
</dbReference>
<comment type="caution">
    <text evidence="3">The sequence shown here is derived from an EMBL/GenBank/DDBJ whole genome shotgun (WGS) entry which is preliminary data.</text>
</comment>
<dbReference type="Gene3D" id="3.60.10.10">
    <property type="entry name" value="Endonuclease/exonuclease/phosphatase"/>
    <property type="match status" value="1"/>
</dbReference>
<evidence type="ECO:0000313" key="3">
    <source>
        <dbReference type="EMBL" id="GIL88299.1"/>
    </source>
</evidence>
<sequence length="419" mass="45911">SVQNRLMVPTRNMRTASDVRPEGRTYIACRNSLKVISYNILAPKYASYNSYCPPKFLDWEYRRAGLLRELDHLRADVVGLQECDMEFFNQELTEWMAQRGIRGQFLERPVGPVPGPSEGVALLWREAVFETVEVRQELYARMDPRVAGLPSEVAGTRAWSKVRELGEGLLMALLRHRPSGRLVLAAVTHLFWDPAFPDVKALQAALMCGLVSTFARDAGTAGTDGVLHRPSPALLLFGDFNSLACKYLSDKFDPAVPPGGLTSGVYTLLAHGSLPPEHPDHPATRVWEDESPCPGDKQRFPQLPLTSAQLQLISLNAEAFGREPPLTTRTASWAGCIDFVWLSRGDFSVASALAMPYDDGGLPPLGPDFSAGGSSSGGSREPTWRDPLSDIAFSPIPNEFYPSDHLAVGGEVLVLPPPM</sequence>
<reference evidence="3" key="1">
    <citation type="journal article" date="2021" name="Proc. Natl. Acad. Sci. U.S.A.">
        <title>Three genomes in the algal genus Volvox reveal the fate of a haploid sex-determining region after a transition to homothallism.</title>
        <authorList>
            <person name="Yamamoto K."/>
            <person name="Hamaji T."/>
            <person name="Kawai-Toyooka H."/>
            <person name="Matsuzaki R."/>
            <person name="Takahashi F."/>
            <person name="Nishimura Y."/>
            <person name="Kawachi M."/>
            <person name="Noguchi H."/>
            <person name="Minakuchi Y."/>
            <person name="Umen J.G."/>
            <person name="Toyoda A."/>
            <person name="Nozaki H."/>
        </authorList>
    </citation>
    <scope>NUCLEOTIDE SEQUENCE</scope>
    <source>
        <strain evidence="3">NIES-3786</strain>
    </source>
</reference>
<dbReference type="InterPro" id="IPR005135">
    <property type="entry name" value="Endo/exonuclease/phosphatase"/>
</dbReference>
<dbReference type="PANTHER" id="PTHR12121">
    <property type="entry name" value="CARBON CATABOLITE REPRESSOR PROTEIN 4"/>
    <property type="match status" value="1"/>
</dbReference>
<evidence type="ECO:0000313" key="4">
    <source>
        <dbReference type="Proteomes" id="UP000747110"/>
    </source>
</evidence>
<protein>
    <recommendedName>
        <fullName evidence="2">Endonuclease/exonuclease/phosphatase domain-containing protein</fullName>
    </recommendedName>
</protein>
<dbReference type="OrthoDB" id="2866996at2759"/>
<dbReference type="EMBL" id="BNCP01000043">
    <property type="protein sequence ID" value="GIL88299.1"/>
    <property type="molecule type" value="Genomic_DNA"/>
</dbReference>
<dbReference type="Proteomes" id="UP000747110">
    <property type="component" value="Unassembled WGS sequence"/>
</dbReference>
<organism evidence="3 4">
    <name type="scientific">Volvox reticuliferus</name>
    <dbReference type="NCBI Taxonomy" id="1737510"/>
    <lineage>
        <taxon>Eukaryota</taxon>
        <taxon>Viridiplantae</taxon>
        <taxon>Chlorophyta</taxon>
        <taxon>core chlorophytes</taxon>
        <taxon>Chlorophyceae</taxon>
        <taxon>CS clade</taxon>
        <taxon>Chlamydomonadales</taxon>
        <taxon>Volvocaceae</taxon>
        <taxon>Volvox</taxon>
    </lineage>
</organism>
<accession>A0A8J4FTH4</accession>
<dbReference type="AlphaFoldDB" id="A0A8J4FTH4"/>
<dbReference type="Pfam" id="PF03372">
    <property type="entry name" value="Exo_endo_phos"/>
    <property type="match status" value="1"/>
</dbReference>
<gene>
    <name evidence="3" type="ORF">Vretifemale_16224</name>
</gene>
<keyword evidence="4" id="KW-1185">Reference proteome</keyword>
<dbReference type="PANTHER" id="PTHR12121:SF100">
    <property type="entry name" value="POLY(A)-SPECIFIC RIBONUCLEASE"/>
    <property type="match status" value="1"/>
</dbReference>
<evidence type="ECO:0000259" key="2">
    <source>
        <dbReference type="Pfam" id="PF03372"/>
    </source>
</evidence>
<dbReference type="InterPro" id="IPR036691">
    <property type="entry name" value="Endo/exonu/phosph_ase_sf"/>
</dbReference>
<name>A0A8J4FTH4_9CHLO</name>
<dbReference type="SUPFAM" id="SSF56219">
    <property type="entry name" value="DNase I-like"/>
    <property type="match status" value="1"/>
</dbReference>